<dbReference type="Gene3D" id="1.10.260.40">
    <property type="entry name" value="lambda repressor-like DNA-binding domains"/>
    <property type="match status" value="1"/>
</dbReference>
<accession>A0A3A5L828</accession>
<evidence type="ECO:0000313" key="4">
    <source>
        <dbReference type="EMBL" id="TID46554.1"/>
    </source>
</evidence>
<proteinExistence type="predicted"/>
<evidence type="ECO:0000259" key="1">
    <source>
        <dbReference type="PROSITE" id="PS50943"/>
    </source>
</evidence>
<dbReference type="EMBL" id="QCXM01000001">
    <property type="protein sequence ID" value="PUT49187.1"/>
    <property type="molecule type" value="Genomic_DNA"/>
</dbReference>
<evidence type="ECO:0000313" key="2">
    <source>
        <dbReference type="EMBL" id="PUT49187.1"/>
    </source>
</evidence>
<dbReference type="CDD" id="cd00093">
    <property type="entry name" value="HTH_XRE"/>
    <property type="match status" value="1"/>
</dbReference>
<gene>
    <name evidence="3" type="ORF">D6J04_02010</name>
    <name evidence="2" type="ORF">DB745_00330</name>
    <name evidence="4" type="ORF">DIZ81_00330</name>
</gene>
<dbReference type="Proteomes" id="UP000270757">
    <property type="component" value="Unassembled WGS sequence"/>
</dbReference>
<dbReference type="InterPro" id="IPR001387">
    <property type="entry name" value="Cro/C1-type_HTH"/>
</dbReference>
<reference evidence="4 7" key="2">
    <citation type="submission" date="2018-04" db="EMBL/GenBank/DDBJ databases">
        <title>Whole genome sequence comparison of clinical and drinking water Legionella pneumophila isolates.</title>
        <authorList>
            <person name="Garner E."/>
        </authorList>
    </citation>
    <scope>NUCLEOTIDE SEQUENCE [LARGE SCALE GENOMIC DNA]</scope>
    <source>
        <strain evidence="4 7">WH02</strain>
    </source>
</reference>
<dbReference type="PROSITE" id="PS50943">
    <property type="entry name" value="HTH_CROC1"/>
    <property type="match status" value="1"/>
</dbReference>
<keyword evidence="5" id="KW-1185">Reference proteome</keyword>
<comment type="caution">
    <text evidence="3">The sequence shown here is derived from an EMBL/GenBank/DDBJ whole genome shotgun (WGS) entry which is preliminary data.</text>
</comment>
<dbReference type="RefSeq" id="WP_108290205.1">
    <property type="nucleotide sequence ID" value="NZ_CAAAIR010000001.1"/>
</dbReference>
<dbReference type="SUPFAM" id="SSF47413">
    <property type="entry name" value="lambda repressor-like DNA-binding domains"/>
    <property type="match status" value="1"/>
</dbReference>
<evidence type="ECO:0000313" key="5">
    <source>
        <dbReference type="Proteomes" id="UP000251035"/>
    </source>
</evidence>
<protein>
    <submittedName>
        <fullName evidence="3">Helix-turn-helix domain-containing protein</fullName>
    </submittedName>
    <submittedName>
        <fullName evidence="2">Transcriptional regulator</fullName>
    </submittedName>
</protein>
<evidence type="ECO:0000313" key="6">
    <source>
        <dbReference type="Proteomes" id="UP000270757"/>
    </source>
</evidence>
<organism evidence="3 6">
    <name type="scientific">Legionella taurinensis</name>
    <dbReference type="NCBI Taxonomy" id="70611"/>
    <lineage>
        <taxon>Bacteria</taxon>
        <taxon>Pseudomonadati</taxon>
        <taxon>Pseudomonadota</taxon>
        <taxon>Gammaproteobacteria</taxon>
        <taxon>Legionellales</taxon>
        <taxon>Legionellaceae</taxon>
        <taxon>Legionella</taxon>
    </lineage>
</organism>
<name>A0A3A5L828_9GAMM</name>
<evidence type="ECO:0000313" key="7">
    <source>
        <dbReference type="Proteomes" id="UP000306421"/>
    </source>
</evidence>
<dbReference type="EMBL" id="QFGG01000001">
    <property type="protein sequence ID" value="TID46554.1"/>
    <property type="molecule type" value="Genomic_DNA"/>
</dbReference>
<dbReference type="Pfam" id="PF01381">
    <property type="entry name" value="HTH_3"/>
    <property type="match status" value="1"/>
</dbReference>
<dbReference type="AlphaFoldDB" id="A0A3A5L828"/>
<dbReference type="GO" id="GO:0003677">
    <property type="term" value="F:DNA binding"/>
    <property type="evidence" value="ECO:0007669"/>
    <property type="project" value="InterPro"/>
</dbReference>
<dbReference type="OrthoDB" id="5891007at2"/>
<dbReference type="GeneID" id="48947829"/>
<dbReference type="InterPro" id="IPR010982">
    <property type="entry name" value="Lambda_DNA-bd_dom_sf"/>
</dbReference>
<reference evidence="2 5" key="1">
    <citation type="submission" date="2018-04" db="EMBL/GenBank/DDBJ databases">
        <title>Whole genome sequence comparison of clinical and drinking water Legionella pneumophila isolates associated with the Flint Water Crisis.</title>
        <authorList>
            <person name="Garner E."/>
            <person name="Brown C."/>
            <person name="Schwake O."/>
            <person name="Coil D."/>
            <person name="Jospin G."/>
            <person name="Eisen J."/>
            <person name="Edwards M."/>
            <person name="Pruden A."/>
        </authorList>
    </citation>
    <scope>NUCLEOTIDE SEQUENCE [LARGE SCALE GENOMIC DNA]</scope>
    <source>
        <strain evidence="2 5">Genessee03</strain>
    </source>
</reference>
<dbReference type="Proteomes" id="UP000251035">
    <property type="component" value="Unassembled WGS sequence"/>
</dbReference>
<evidence type="ECO:0000313" key="3">
    <source>
        <dbReference type="EMBL" id="RJT49447.1"/>
    </source>
</evidence>
<feature type="domain" description="HTH cro/C1-type" evidence="1">
    <location>
        <begin position="10"/>
        <end position="64"/>
    </location>
</feature>
<dbReference type="SMART" id="SM00530">
    <property type="entry name" value="HTH_XRE"/>
    <property type="match status" value="1"/>
</dbReference>
<sequence length="80" mass="9283">MNTNELAILLRDQRKKLQLTQKEMGERVGLKQKTISALENNPENASIRTLQRVLAALEMDMQLTPKNAADETKMQWDNEW</sequence>
<reference evidence="3 6" key="3">
    <citation type="submission" date="2018-09" db="EMBL/GenBank/DDBJ databases">
        <title>Draft genome sequences of Legionella taurinensis isolated from water samples.</title>
        <authorList>
            <person name="Chakeri A."/>
            <person name="Allerberger F."/>
            <person name="Kundi M."/>
            <person name="Ruppitsch W."/>
            <person name="Schmid D."/>
        </authorList>
    </citation>
    <scope>NUCLEOTIDE SEQUENCE [LARGE SCALE GENOMIC DNA]</scope>
    <source>
        <strain evidence="3 6">4570-18-6</strain>
    </source>
</reference>
<dbReference type="EMBL" id="QZWB01000001">
    <property type="protein sequence ID" value="RJT49447.1"/>
    <property type="molecule type" value="Genomic_DNA"/>
</dbReference>
<dbReference type="Proteomes" id="UP000306421">
    <property type="component" value="Unassembled WGS sequence"/>
</dbReference>